<dbReference type="OrthoDB" id="255482at2"/>
<dbReference type="Proteomes" id="UP000219167">
    <property type="component" value="Unassembled WGS sequence"/>
</dbReference>
<evidence type="ECO:0000256" key="4">
    <source>
        <dbReference type="ARBA" id="ARBA00022989"/>
    </source>
</evidence>
<proteinExistence type="predicted"/>
<keyword evidence="5 6" id="KW-0472">Membrane</keyword>
<feature type="transmembrane region" description="Helical" evidence="6">
    <location>
        <begin position="425"/>
        <end position="443"/>
    </location>
</feature>
<feature type="transmembrane region" description="Helical" evidence="6">
    <location>
        <begin position="210"/>
        <end position="229"/>
    </location>
</feature>
<feature type="transmembrane region" description="Helical" evidence="6">
    <location>
        <begin position="333"/>
        <end position="350"/>
    </location>
</feature>
<evidence type="ECO:0000256" key="5">
    <source>
        <dbReference type="ARBA" id="ARBA00023136"/>
    </source>
</evidence>
<dbReference type="EMBL" id="OBQD01000034">
    <property type="protein sequence ID" value="SOC47869.1"/>
    <property type="molecule type" value="Genomic_DNA"/>
</dbReference>
<feature type="transmembrane region" description="Helical" evidence="6">
    <location>
        <begin position="294"/>
        <end position="312"/>
    </location>
</feature>
<dbReference type="GO" id="GO:0005886">
    <property type="term" value="C:plasma membrane"/>
    <property type="evidence" value="ECO:0007669"/>
    <property type="project" value="UniProtKB-SubCell"/>
</dbReference>
<evidence type="ECO:0000256" key="2">
    <source>
        <dbReference type="ARBA" id="ARBA00022475"/>
    </source>
</evidence>
<keyword evidence="3 6" id="KW-0812">Transmembrane</keyword>
<reference evidence="7 8" key="1">
    <citation type="submission" date="2017-08" db="EMBL/GenBank/DDBJ databases">
        <authorList>
            <person name="de Groot N.N."/>
        </authorList>
    </citation>
    <scope>NUCLEOTIDE SEQUENCE [LARGE SCALE GENOMIC DNA]</scope>
    <source>
        <strain evidence="7 8">JC85</strain>
    </source>
</reference>
<evidence type="ECO:0000313" key="8">
    <source>
        <dbReference type="Proteomes" id="UP000219167"/>
    </source>
</evidence>
<evidence type="ECO:0000256" key="3">
    <source>
        <dbReference type="ARBA" id="ARBA00022692"/>
    </source>
</evidence>
<keyword evidence="4 6" id="KW-1133">Transmembrane helix</keyword>
<dbReference type="PANTHER" id="PTHR43652:SF6">
    <property type="entry name" value="ARGININE REPRESSOR"/>
    <property type="match status" value="1"/>
</dbReference>
<comment type="subcellular location">
    <subcellularLocation>
        <location evidence="1">Cell membrane</location>
        <topology evidence="1">Multi-pass membrane protein</topology>
    </subcellularLocation>
</comment>
<keyword evidence="8" id="KW-1185">Reference proteome</keyword>
<dbReference type="PANTHER" id="PTHR43652">
    <property type="entry name" value="BASIC AMINO ACID ANTIPORTER YFCC-RELATED"/>
    <property type="match status" value="1"/>
</dbReference>
<feature type="transmembrane region" description="Helical" evidence="6">
    <location>
        <begin position="455"/>
        <end position="475"/>
    </location>
</feature>
<evidence type="ECO:0000256" key="6">
    <source>
        <dbReference type="SAM" id="Phobius"/>
    </source>
</evidence>
<evidence type="ECO:0000256" key="1">
    <source>
        <dbReference type="ARBA" id="ARBA00004651"/>
    </source>
</evidence>
<feature type="transmembrane region" description="Helical" evidence="6">
    <location>
        <begin position="15"/>
        <end position="36"/>
    </location>
</feature>
<dbReference type="InterPro" id="IPR051679">
    <property type="entry name" value="DASS-Related_Transporters"/>
</dbReference>
<feature type="transmembrane region" description="Helical" evidence="6">
    <location>
        <begin position="271"/>
        <end position="288"/>
    </location>
</feature>
<feature type="transmembrane region" description="Helical" evidence="6">
    <location>
        <begin position="356"/>
        <end position="378"/>
    </location>
</feature>
<evidence type="ECO:0000313" key="7">
    <source>
        <dbReference type="EMBL" id="SOC47869.1"/>
    </source>
</evidence>
<gene>
    <name evidence="7" type="ORF">SAMN05892877_1346</name>
</gene>
<organism evidence="7 8">
    <name type="scientific">Rhizobium subbaraonis</name>
    <dbReference type="NCBI Taxonomy" id="908946"/>
    <lineage>
        <taxon>Bacteria</taxon>
        <taxon>Pseudomonadati</taxon>
        <taxon>Pseudomonadota</taxon>
        <taxon>Alphaproteobacteria</taxon>
        <taxon>Hyphomicrobiales</taxon>
        <taxon>Rhizobiaceae</taxon>
        <taxon>Rhizobium/Agrobacterium group</taxon>
        <taxon>Rhizobium</taxon>
    </lineage>
</organism>
<dbReference type="RefSeq" id="WP_035224644.1">
    <property type="nucleotide sequence ID" value="NZ_OBQD01000034.1"/>
</dbReference>
<sequence length="476" mass="50868">MSTVSEAPEERRFQFPTAFTILFGLIVLVAAFTWIIPAGQYDRVQNVALNKQVPVAGTYAVAEPAPQGIFDIIMAPIRGFYDPAAGTANAIDVALFVLVIGGFIGVVTATGAINAGIERAMSSLNGHEKWMIPFLMALFAFGGTTYGMAEETLAFYMLLIPIMIAARYDAVTAVAIILLGAGVGVLGSTVNAFATVIASDAAGVPFTQGLVLRLVILGLTWLACVAYVMRYAERVRLDPTRSLVYDMKADNEKHFLSAHHDGAEFTTTHKLVLAVFALTFAVMVWGVLKGGWWMGEMSGLFLASAIVVGFIARTGEKNFTDAFVNGARDLLGVALIIGLARGIVVIMDAGKITDTILHWAEGSVAGLGKVAFINVMYWLQVLMSFFVPSSSGLAVLTMPIMAPVADFAGVGRDHVVTAYQSANGIVNLVNPTFAVVMGALAIGRVPYERWLRFMWPLLVILTIIIMASLSVATVIA</sequence>
<dbReference type="Pfam" id="PF03606">
    <property type="entry name" value="DcuC"/>
    <property type="match status" value="1"/>
</dbReference>
<feature type="transmembrane region" description="Helical" evidence="6">
    <location>
        <begin position="177"/>
        <end position="198"/>
    </location>
</feature>
<feature type="transmembrane region" description="Helical" evidence="6">
    <location>
        <begin position="385"/>
        <end position="405"/>
    </location>
</feature>
<keyword evidence="2" id="KW-1003">Cell membrane</keyword>
<protein>
    <submittedName>
        <fullName evidence="7">Uncharacterized ion transporter superfamily protein YfcC</fullName>
    </submittedName>
</protein>
<dbReference type="AlphaFoldDB" id="A0A285V1D9"/>
<feature type="transmembrane region" description="Helical" evidence="6">
    <location>
        <begin position="93"/>
        <end position="117"/>
    </location>
</feature>
<accession>A0A285V1D9</accession>
<name>A0A285V1D9_9HYPH</name>
<dbReference type="InterPro" id="IPR018385">
    <property type="entry name" value="C4_dicarb_anaerob_car-like"/>
</dbReference>